<protein>
    <recommendedName>
        <fullName evidence="4">Holin</fullName>
    </recommendedName>
</protein>
<organism evidence="2 3">
    <name type="scientific">Albidovulum marisflavi</name>
    <dbReference type="NCBI Taxonomy" id="2984159"/>
    <lineage>
        <taxon>Bacteria</taxon>
        <taxon>Pseudomonadati</taxon>
        <taxon>Pseudomonadota</taxon>
        <taxon>Alphaproteobacteria</taxon>
        <taxon>Rhodobacterales</taxon>
        <taxon>Paracoccaceae</taxon>
        <taxon>Albidovulum</taxon>
    </lineage>
</organism>
<feature type="transmembrane region" description="Helical" evidence="1">
    <location>
        <begin position="12"/>
        <end position="32"/>
    </location>
</feature>
<name>A0ABT2ZHK7_9RHOB</name>
<dbReference type="EMBL" id="JAOWKY010000008">
    <property type="protein sequence ID" value="MCV2870620.1"/>
    <property type="molecule type" value="Genomic_DNA"/>
</dbReference>
<evidence type="ECO:0000313" key="3">
    <source>
        <dbReference type="Proteomes" id="UP001652542"/>
    </source>
</evidence>
<comment type="caution">
    <text evidence="2">The sequence shown here is derived from an EMBL/GenBank/DDBJ whole genome shotgun (WGS) entry which is preliminary data.</text>
</comment>
<dbReference type="InterPro" id="IPR057700">
    <property type="entry name" value="DUF7940"/>
</dbReference>
<keyword evidence="3" id="KW-1185">Reference proteome</keyword>
<sequence>MRLVDDAGRAWRWFSMQSMAAASALQITWLNLPPDLKAEMPPSLVPWLTVAILIAGGLGRMVKQGGTDA</sequence>
<keyword evidence="1" id="KW-1133">Transmembrane helix</keyword>
<dbReference type="Pfam" id="PF25612">
    <property type="entry name" value="DUF7940"/>
    <property type="match status" value="1"/>
</dbReference>
<reference evidence="2 3" key="1">
    <citation type="submission" date="2022-10" db="EMBL/GenBank/DDBJ databases">
        <title>Defluviimonas sp. nov., isolated from ocean surface water.</title>
        <authorList>
            <person name="He W."/>
            <person name="Wang L."/>
            <person name="Zhang D.-F."/>
        </authorList>
    </citation>
    <scope>NUCLEOTIDE SEQUENCE [LARGE SCALE GENOMIC DNA]</scope>
    <source>
        <strain evidence="2 3">WL0002</strain>
    </source>
</reference>
<keyword evidence="1" id="KW-0472">Membrane</keyword>
<feature type="transmembrane region" description="Helical" evidence="1">
    <location>
        <begin position="44"/>
        <end position="62"/>
    </location>
</feature>
<evidence type="ECO:0000313" key="2">
    <source>
        <dbReference type="EMBL" id="MCV2870620.1"/>
    </source>
</evidence>
<keyword evidence="1" id="KW-0812">Transmembrane</keyword>
<proteinExistence type="predicted"/>
<dbReference type="RefSeq" id="WP_263736298.1">
    <property type="nucleotide sequence ID" value="NZ_JAOWKY010000008.1"/>
</dbReference>
<dbReference type="Proteomes" id="UP001652542">
    <property type="component" value="Unassembled WGS sequence"/>
</dbReference>
<accession>A0ABT2ZHK7</accession>
<gene>
    <name evidence="2" type="ORF">OEW28_18565</name>
</gene>
<evidence type="ECO:0008006" key="4">
    <source>
        <dbReference type="Google" id="ProtNLM"/>
    </source>
</evidence>
<evidence type="ECO:0000256" key="1">
    <source>
        <dbReference type="SAM" id="Phobius"/>
    </source>
</evidence>